<dbReference type="OrthoDB" id="25840at2759"/>
<dbReference type="SUPFAM" id="SSF49785">
    <property type="entry name" value="Galactose-binding domain-like"/>
    <property type="match status" value="1"/>
</dbReference>
<dbReference type="GO" id="GO:0000012">
    <property type="term" value="P:single strand break repair"/>
    <property type="evidence" value="ECO:0007669"/>
    <property type="project" value="InterPro"/>
</dbReference>
<dbReference type="EMBL" id="CABPRJ010000968">
    <property type="protein sequence ID" value="VVC33408.1"/>
    <property type="molecule type" value="Genomic_DNA"/>
</dbReference>
<protein>
    <submittedName>
        <fullName evidence="3">DNA-repair protein Xrcc1, N-terminal,BRCT domain,Galactose-binding domain-like</fullName>
    </submittedName>
</protein>
<accession>A0A5E4MMA9</accession>
<dbReference type="GO" id="GO:0003684">
    <property type="term" value="F:damaged DNA binding"/>
    <property type="evidence" value="ECO:0007669"/>
    <property type="project" value="InterPro"/>
</dbReference>
<evidence type="ECO:0000256" key="1">
    <source>
        <dbReference type="SAM" id="MobiDB-lite"/>
    </source>
</evidence>
<dbReference type="SUPFAM" id="SSF52113">
    <property type="entry name" value="BRCT domain"/>
    <property type="match status" value="2"/>
</dbReference>
<dbReference type="AlphaFoldDB" id="A0A5E4MMA9"/>
<feature type="domain" description="BRCT" evidence="2">
    <location>
        <begin position="480"/>
        <end position="560"/>
    </location>
</feature>
<dbReference type="InterPro" id="IPR001357">
    <property type="entry name" value="BRCT_dom"/>
</dbReference>
<evidence type="ECO:0000313" key="4">
    <source>
        <dbReference type="Proteomes" id="UP000325440"/>
    </source>
</evidence>
<keyword evidence="4" id="KW-1185">Reference proteome</keyword>
<dbReference type="SMART" id="SM00292">
    <property type="entry name" value="BRCT"/>
    <property type="match status" value="2"/>
</dbReference>
<dbReference type="InterPro" id="IPR008979">
    <property type="entry name" value="Galactose-bd-like_sf"/>
</dbReference>
<dbReference type="PROSITE" id="PS50172">
    <property type="entry name" value="BRCT"/>
    <property type="match status" value="2"/>
</dbReference>
<dbReference type="InterPro" id="IPR002706">
    <property type="entry name" value="Xrcc1_N"/>
</dbReference>
<dbReference type="GO" id="GO:0005634">
    <property type="term" value="C:nucleus"/>
    <property type="evidence" value="ECO:0007669"/>
    <property type="project" value="InterPro"/>
</dbReference>
<dbReference type="GO" id="GO:0006284">
    <property type="term" value="P:base-excision repair"/>
    <property type="evidence" value="ECO:0007669"/>
    <property type="project" value="TreeGrafter"/>
</dbReference>
<dbReference type="InterPro" id="IPR036420">
    <property type="entry name" value="BRCT_dom_sf"/>
</dbReference>
<dbReference type="PANTHER" id="PTHR11370">
    <property type="entry name" value="DNA-REPAIR PROTEIN XRCC1"/>
    <property type="match status" value="1"/>
</dbReference>
<dbReference type="FunFam" id="2.60.120.260:FF:000025">
    <property type="entry name" value="DNA repair protein XRCC1 isoform X1"/>
    <property type="match status" value="1"/>
</dbReference>
<dbReference type="Pfam" id="PF12738">
    <property type="entry name" value="PTCB-BRCT"/>
    <property type="match status" value="1"/>
</dbReference>
<proteinExistence type="predicted"/>
<dbReference type="Gene3D" id="3.40.50.10190">
    <property type="entry name" value="BRCT domain"/>
    <property type="match status" value="2"/>
</dbReference>
<name>A0A5E4MMA9_9HEMI</name>
<feature type="domain" description="BRCT" evidence="2">
    <location>
        <begin position="302"/>
        <end position="391"/>
    </location>
</feature>
<feature type="compositionally biased region" description="Basic and acidic residues" evidence="1">
    <location>
        <begin position="219"/>
        <end position="233"/>
    </location>
</feature>
<evidence type="ECO:0000259" key="2">
    <source>
        <dbReference type="PROSITE" id="PS50172"/>
    </source>
</evidence>
<organism evidence="3 4">
    <name type="scientific">Cinara cedri</name>
    <dbReference type="NCBI Taxonomy" id="506608"/>
    <lineage>
        <taxon>Eukaryota</taxon>
        <taxon>Metazoa</taxon>
        <taxon>Ecdysozoa</taxon>
        <taxon>Arthropoda</taxon>
        <taxon>Hexapoda</taxon>
        <taxon>Insecta</taxon>
        <taxon>Pterygota</taxon>
        <taxon>Neoptera</taxon>
        <taxon>Paraneoptera</taxon>
        <taxon>Hemiptera</taxon>
        <taxon>Sternorrhyncha</taxon>
        <taxon>Aphidomorpha</taxon>
        <taxon>Aphidoidea</taxon>
        <taxon>Aphididae</taxon>
        <taxon>Lachninae</taxon>
        <taxon>Cinara</taxon>
    </lineage>
</organism>
<feature type="compositionally biased region" description="Basic and acidic residues" evidence="1">
    <location>
        <begin position="243"/>
        <end position="255"/>
    </location>
</feature>
<reference evidence="3 4" key="1">
    <citation type="submission" date="2019-08" db="EMBL/GenBank/DDBJ databases">
        <authorList>
            <person name="Alioto T."/>
            <person name="Alioto T."/>
            <person name="Gomez Garrido J."/>
        </authorList>
    </citation>
    <scope>NUCLEOTIDE SEQUENCE [LARGE SCALE GENOMIC DNA]</scope>
</reference>
<feature type="compositionally biased region" description="Polar residues" evidence="1">
    <location>
        <begin position="273"/>
        <end position="284"/>
    </location>
</feature>
<sequence>MGPIKVDRIISISSEEQANKAEYILNSSDSHKTWRCKAGEKQATVILQFLETSVISSIDIGNDNSAFVEIFVGKSTSEEFQVLLVTSSLMTLHECKNGLNVNKVRFFDSDQLTLACKESWDRVKIVCTQPFIKQATFGLSFITFHSKDIPQREQKEPIQPPISNFVQLGSFTLRMDDEPDDLHSAGKLFNKRHENKEIVDKDSPIQRIIALNKKNLTRREDSVNDKALRKDNNDSPLTSRKVSKNDSVKLKKKDSIITPFQNKATGTKKKESPVTSNQHPNSAEPSRKKIKLSKNPLPVTKPFNELLNDVIFLMSGYENPNRSAIRSKALEMGAIYKNNWDQSCTHLICAFSNTPKYREAKSQGVYRIVKSDWIHKCHANRCRYPWRRFALDKIEQNKIESEDEIHEHVKSPQDNDDTDDIWDNIPSKQPVISTSQTNVLANQQCTVDLSVYDAATDIDSDSDNISNDILADERSAPLPLIENVFRECSFYLSPTLKPLITKECYRYIIALDGKLNTKEKCDYIVSIDTDDLKLQNTVTPQWIYDCYDEGKVLPLNNEQKNN</sequence>
<gene>
    <name evidence="3" type="ORF">CINCED_3A015054</name>
</gene>
<evidence type="ECO:0000313" key="3">
    <source>
        <dbReference type="EMBL" id="VVC33408.1"/>
    </source>
</evidence>
<feature type="region of interest" description="Disordered" evidence="1">
    <location>
        <begin position="219"/>
        <end position="295"/>
    </location>
</feature>
<dbReference type="Proteomes" id="UP000325440">
    <property type="component" value="Unassembled WGS sequence"/>
</dbReference>
<dbReference type="Gene3D" id="2.60.120.260">
    <property type="entry name" value="Galactose-binding domain-like"/>
    <property type="match status" value="1"/>
</dbReference>
<dbReference type="Pfam" id="PF01834">
    <property type="entry name" value="XRCC1_N"/>
    <property type="match status" value="1"/>
</dbReference>
<dbReference type="Pfam" id="PF16589">
    <property type="entry name" value="BRCT_2"/>
    <property type="match status" value="1"/>
</dbReference>
<dbReference type="PANTHER" id="PTHR11370:SF5">
    <property type="entry name" value="DNA REPAIR PROTEIN XRCC1"/>
    <property type="match status" value="1"/>
</dbReference>
<feature type="region of interest" description="Disordered" evidence="1">
    <location>
        <begin position="405"/>
        <end position="427"/>
    </location>
</feature>